<keyword evidence="7" id="KW-0677">Repeat</keyword>
<dbReference type="InterPro" id="IPR013210">
    <property type="entry name" value="LRR_N_plant-typ"/>
</dbReference>
<evidence type="ECO:0000256" key="3">
    <source>
        <dbReference type="ARBA" id="ARBA00022614"/>
    </source>
</evidence>
<reference evidence="19 20" key="1">
    <citation type="journal article" date="2020" name="IScience">
        <title>Genome Sequencing of the Endangered Kingdonia uniflora (Circaeasteraceae, Ranunculales) Reveals Potential Mechanisms of Evolutionary Specialization.</title>
        <authorList>
            <person name="Sun Y."/>
            <person name="Deng T."/>
            <person name="Zhang A."/>
            <person name="Moore M.J."/>
            <person name="Landis J.B."/>
            <person name="Lin N."/>
            <person name="Zhang H."/>
            <person name="Zhang X."/>
            <person name="Huang J."/>
            <person name="Zhang X."/>
            <person name="Sun H."/>
            <person name="Wang H."/>
        </authorList>
    </citation>
    <scope>NUCLEOTIDE SEQUENCE [LARGE SCALE GENOMIC DNA]</scope>
    <source>
        <strain evidence="19">TB1705</strain>
        <tissue evidence="19">Leaf</tissue>
    </source>
</reference>
<evidence type="ECO:0000256" key="15">
    <source>
        <dbReference type="PROSITE-ProRule" id="PRU10141"/>
    </source>
</evidence>
<dbReference type="Pfam" id="PF08263">
    <property type="entry name" value="LRRNT_2"/>
    <property type="match status" value="1"/>
</dbReference>
<dbReference type="Gene3D" id="1.10.510.10">
    <property type="entry name" value="Transferase(Phosphotransferase) domain 1"/>
    <property type="match status" value="1"/>
</dbReference>
<evidence type="ECO:0000256" key="14">
    <source>
        <dbReference type="ARBA" id="ARBA00023180"/>
    </source>
</evidence>
<dbReference type="Pfam" id="PF00069">
    <property type="entry name" value="Pkinase"/>
    <property type="match status" value="1"/>
</dbReference>
<dbReference type="InterPro" id="IPR000719">
    <property type="entry name" value="Prot_kinase_dom"/>
</dbReference>
<dbReference type="PROSITE" id="PS00108">
    <property type="entry name" value="PROTEIN_KINASE_ST"/>
    <property type="match status" value="1"/>
</dbReference>
<dbReference type="GO" id="GO:0009791">
    <property type="term" value="P:post-embryonic development"/>
    <property type="evidence" value="ECO:0007669"/>
    <property type="project" value="UniProtKB-ARBA"/>
</dbReference>
<evidence type="ECO:0000256" key="6">
    <source>
        <dbReference type="ARBA" id="ARBA00022729"/>
    </source>
</evidence>
<dbReference type="GO" id="GO:0005524">
    <property type="term" value="F:ATP binding"/>
    <property type="evidence" value="ECO:0007669"/>
    <property type="project" value="UniProtKB-UniRule"/>
</dbReference>
<dbReference type="FunFam" id="3.80.10.10:FF:000129">
    <property type="entry name" value="Leucine-rich repeat receptor-like kinase"/>
    <property type="match status" value="1"/>
</dbReference>
<evidence type="ECO:0000313" key="20">
    <source>
        <dbReference type="Proteomes" id="UP000541444"/>
    </source>
</evidence>
<keyword evidence="9" id="KW-0418">Kinase</keyword>
<feature type="chain" id="PRO_5029774153" description="Protein kinase domain-containing protein" evidence="17">
    <location>
        <begin position="17"/>
        <end position="925"/>
    </location>
</feature>
<comment type="subcellular location">
    <subcellularLocation>
        <location evidence="1">Cell membrane</location>
        <topology evidence="1">Single-pass membrane protein</topology>
    </subcellularLocation>
</comment>
<evidence type="ECO:0000256" key="11">
    <source>
        <dbReference type="ARBA" id="ARBA00022989"/>
    </source>
</evidence>
<keyword evidence="4" id="KW-0808">Transferase</keyword>
<evidence type="ECO:0000256" key="4">
    <source>
        <dbReference type="ARBA" id="ARBA00022679"/>
    </source>
</evidence>
<dbReference type="Pfam" id="PF13855">
    <property type="entry name" value="LRR_8"/>
    <property type="match status" value="2"/>
</dbReference>
<evidence type="ECO:0000256" key="10">
    <source>
        <dbReference type="ARBA" id="ARBA00022840"/>
    </source>
</evidence>
<dbReference type="InterPro" id="IPR017441">
    <property type="entry name" value="Protein_kinase_ATP_BS"/>
</dbReference>
<gene>
    <name evidence="19" type="ORF">GIB67_030355</name>
</gene>
<keyword evidence="10 15" id="KW-0067">ATP-binding</keyword>
<dbReference type="Gene3D" id="3.30.200.20">
    <property type="entry name" value="Phosphorylase Kinase, domain 1"/>
    <property type="match status" value="1"/>
</dbReference>
<keyword evidence="13" id="KW-0675">Receptor</keyword>
<dbReference type="SUPFAM" id="SSF52058">
    <property type="entry name" value="L domain-like"/>
    <property type="match status" value="2"/>
</dbReference>
<dbReference type="SMART" id="SM00220">
    <property type="entry name" value="S_TKc"/>
    <property type="match status" value="1"/>
</dbReference>
<dbReference type="EMBL" id="JACGCM010001734">
    <property type="protein sequence ID" value="KAF6150554.1"/>
    <property type="molecule type" value="Genomic_DNA"/>
</dbReference>
<dbReference type="InterPro" id="IPR032675">
    <property type="entry name" value="LRR_dom_sf"/>
</dbReference>
<dbReference type="GO" id="GO:0004672">
    <property type="term" value="F:protein kinase activity"/>
    <property type="evidence" value="ECO:0007669"/>
    <property type="project" value="InterPro"/>
</dbReference>
<dbReference type="InterPro" id="IPR003591">
    <property type="entry name" value="Leu-rich_rpt_typical-subtyp"/>
</dbReference>
<dbReference type="PANTHER" id="PTHR27000">
    <property type="entry name" value="LEUCINE-RICH REPEAT RECEPTOR-LIKE PROTEIN KINASE FAMILY PROTEIN-RELATED"/>
    <property type="match status" value="1"/>
</dbReference>
<dbReference type="PANTHER" id="PTHR27000:SF777">
    <property type="entry name" value="PROTEIN KINASE DOMAIN-CONTAINING PROTEIN"/>
    <property type="match status" value="1"/>
</dbReference>
<evidence type="ECO:0000256" key="16">
    <source>
        <dbReference type="SAM" id="Phobius"/>
    </source>
</evidence>
<keyword evidence="6 17" id="KW-0732">Signal</keyword>
<dbReference type="PROSITE" id="PS50011">
    <property type="entry name" value="PROTEIN_KINASE_DOM"/>
    <property type="match status" value="1"/>
</dbReference>
<evidence type="ECO:0000256" key="9">
    <source>
        <dbReference type="ARBA" id="ARBA00022777"/>
    </source>
</evidence>
<dbReference type="PROSITE" id="PS51450">
    <property type="entry name" value="LRR"/>
    <property type="match status" value="2"/>
</dbReference>
<feature type="transmembrane region" description="Helical" evidence="16">
    <location>
        <begin position="664"/>
        <end position="685"/>
    </location>
</feature>
<keyword evidence="8 15" id="KW-0547">Nucleotide-binding</keyword>
<accession>A0A7J7M706</accession>
<keyword evidence="3" id="KW-0433">Leucine-rich repeat</keyword>
<dbReference type="InterPro" id="IPR011009">
    <property type="entry name" value="Kinase-like_dom_sf"/>
</dbReference>
<evidence type="ECO:0000256" key="13">
    <source>
        <dbReference type="ARBA" id="ARBA00023170"/>
    </source>
</evidence>
<protein>
    <recommendedName>
        <fullName evidence="18">Protein kinase domain-containing protein</fullName>
    </recommendedName>
</protein>
<evidence type="ECO:0000259" key="18">
    <source>
        <dbReference type="PROSITE" id="PS50011"/>
    </source>
</evidence>
<evidence type="ECO:0000313" key="19">
    <source>
        <dbReference type="EMBL" id="KAF6150554.1"/>
    </source>
</evidence>
<dbReference type="PRINTS" id="PR00019">
    <property type="entry name" value="LEURICHRPT"/>
</dbReference>
<dbReference type="FunFam" id="3.80.10.10:FF:000233">
    <property type="entry name" value="Leucine-rich repeat receptor-like protein kinase TDR"/>
    <property type="match status" value="1"/>
</dbReference>
<comment type="similarity">
    <text evidence="2">Belongs to the protein kinase superfamily. Ser/Thr protein kinase family.</text>
</comment>
<dbReference type="GO" id="GO:0005886">
    <property type="term" value="C:plasma membrane"/>
    <property type="evidence" value="ECO:0007669"/>
    <property type="project" value="UniProtKB-SubCell"/>
</dbReference>
<dbReference type="OrthoDB" id="676979at2759"/>
<keyword evidence="5 16" id="KW-0812">Transmembrane</keyword>
<evidence type="ECO:0000256" key="2">
    <source>
        <dbReference type="ARBA" id="ARBA00008684"/>
    </source>
</evidence>
<evidence type="ECO:0000256" key="5">
    <source>
        <dbReference type="ARBA" id="ARBA00022692"/>
    </source>
</evidence>
<keyword evidence="12 16" id="KW-0472">Membrane</keyword>
<dbReference type="Proteomes" id="UP000541444">
    <property type="component" value="Unassembled WGS sequence"/>
</dbReference>
<name>A0A7J7M706_9MAGN</name>
<dbReference type="SMART" id="SM00369">
    <property type="entry name" value="LRR_TYP"/>
    <property type="match status" value="5"/>
</dbReference>
<feature type="domain" description="Protein kinase" evidence="18">
    <location>
        <begin position="731"/>
        <end position="925"/>
    </location>
</feature>
<dbReference type="PROSITE" id="PS00107">
    <property type="entry name" value="PROTEIN_KINASE_ATP"/>
    <property type="match status" value="1"/>
</dbReference>
<dbReference type="InterPro" id="IPR008271">
    <property type="entry name" value="Ser/Thr_kinase_AS"/>
</dbReference>
<keyword evidence="11 16" id="KW-1133">Transmembrane helix</keyword>
<evidence type="ECO:0000256" key="17">
    <source>
        <dbReference type="SAM" id="SignalP"/>
    </source>
</evidence>
<keyword evidence="14" id="KW-0325">Glycoprotein</keyword>
<dbReference type="Gene3D" id="3.80.10.10">
    <property type="entry name" value="Ribonuclease Inhibitor"/>
    <property type="match status" value="3"/>
</dbReference>
<dbReference type="InterPro" id="IPR001611">
    <property type="entry name" value="Leu-rich_rpt"/>
</dbReference>
<dbReference type="FunFam" id="3.80.10.10:FF:000383">
    <property type="entry name" value="Leucine-rich repeat receptor protein kinase EMS1"/>
    <property type="match status" value="2"/>
</dbReference>
<dbReference type="AlphaFoldDB" id="A0A7J7M706"/>
<dbReference type="SMART" id="SM00365">
    <property type="entry name" value="LRR_SD22"/>
    <property type="match status" value="5"/>
</dbReference>
<comment type="caution">
    <text evidence="19">The sequence shown here is derived from an EMBL/GenBank/DDBJ whole genome shotgun (WGS) entry which is preliminary data.</text>
</comment>
<dbReference type="SUPFAM" id="SSF56112">
    <property type="entry name" value="Protein kinase-like (PK-like)"/>
    <property type="match status" value="1"/>
</dbReference>
<evidence type="ECO:0000256" key="7">
    <source>
        <dbReference type="ARBA" id="ARBA00022737"/>
    </source>
</evidence>
<keyword evidence="20" id="KW-1185">Reference proteome</keyword>
<feature type="signal peptide" evidence="17">
    <location>
        <begin position="1"/>
        <end position="16"/>
    </location>
</feature>
<proteinExistence type="inferred from homology"/>
<feature type="binding site" evidence="15">
    <location>
        <position position="760"/>
    </location>
    <ligand>
        <name>ATP</name>
        <dbReference type="ChEBI" id="CHEBI:30616"/>
    </ligand>
</feature>
<evidence type="ECO:0000256" key="1">
    <source>
        <dbReference type="ARBA" id="ARBA00004162"/>
    </source>
</evidence>
<organism evidence="19 20">
    <name type="scientific">Kingdonia uniflora</name>
    <dbReference type="NCBI Taxonomy" id="39325"/>
    <lineage>
        <taxon>Eukaryota</taxon>
        <taxon>Viridiplantae</taxon>
        <taxon>Streptophyta</taxon>
        <taxon>Embryophyta</taxon>
        <taxon>Tracheophyta</taxon>
        <taxon>Spermatophyta</taxon>
        <taxon>Magnoliopsida</taxon>
        <taxon>Ranunculales</taxon>
        <taxon>Circaeasteraceae</taxon>
        <taxon>Kingdonia</taxon>
    </lineage>
</organism>
<evidence type="ECO:0000256" key="8">
    <source>
        <dbReference type="ARBA" id="ARBA00022741"/>
    </source>
</evidence>
<sequence length="925" mass="102391">MINLFITLLFLPSSSSSCGNISDCQTLLQFKDGIKSDPHGHLGGWNDTTFFCNWKGIKCHPYFKYRVISLELINMGLQGNLSPFLANLSFLTTLSLQDNSFYGEIPMTTGELSELVHVNMSSNNLQGNIPGTLQGCKNLKILDLTYNNLSRNIPHELCQLKNLTYLALSVNRLRGIIPQCLSNLTRLMNLELAANYFTGEIPSDIGRLAKLEIMYFHTNYLQGTIPASISNCSALRSVTLSNNMFTGEIPPELGSGKLHNLQKLYFLDNQLSGQIPVALSNLSQLTLLDLSLNNLTGDVPTELRKLNKLEILYLHSNFLVSDSSLQFLTALTNCSLLKKLHLGSNLFEGRLPASIGNLSQSLYYFNLLDNRITGELPEEIGKLSSLVRLTFLSNNLSGKIPTTIGKLVLLQTLELGMNKLEGPIPRNMGMMANLGLLGLKRNLISGPIPSSLGNLSQLRYLDLSHNQISGIIPKDLMRCFLLMLLDLSFNKLQGSLPTEIGIFTNLAISLNLSNNYLRGEIPATIGSLVNVQVLDISKNHFSGVIPSMIGSCISLENLNLSNNMLDGSIPESMGHITYLKVLDLSLNNISGKIPDWLEKHQMLNNLNLSYNRLAGEVPRTQSFKNYGRRSFMGNADLCGGSALMGLPSCETLLMHKRRKSGRRVYVAIGVGSGLLCIVIVVIYICRRCYPKKENPEENLESVRSCVLNSSSVKSEGLSLTQRELEIATNGFHETNLLGKGSFGSVYKANIDSWNATIAVKVLHQEHSEGYKSFKTECRILSGIKHRNLVRILGTIWKADFKAILLEFLGNGNLDQHLYPEGGGESRLTLIERVRILIDIAHALEYLHEGYSNQIVHCDLKPQNVLMDSDMVAHVADFGIAKLIAAKELYGDITASTNFLRGTVGYIPPGMHTLTNKQLKYNFNET</sequence>
<dbReference type="Pfam" id="PF00560">
    <property type="entry name" value="LRR_1"/>
    <property type="match status" value="8"/>
</dbReference>
<evidence type="ECO:0000256" key="12">
    <source>
        <dbReference type="ARBA" id="ARBA00023136"/>
    </source>
</evidence>